<evidence type="ECO:0000256" key="2">
    <source>
        <dbReference type="SAM" id="MobiDB-lite"/>
    </source>
</evidence>
<organism evidence="3 4">
    <name type="scientific">Champsocephalus gunnari</name>
    <name type="common">Mackerel icefish</name>
    <dbReference type="NCBI Taxonomy" id="52237"/>
    <lineage>
        <taxon>Eukaryota</taxon>
        <taxon>Metazoa</taxon>
        <taxon>Chordata</taxon>
        <taxon>Craniata</taxon>
        <taxon>Vertebrata</taxon>
        <taxon>Euteleostomi</taxon>
        <taxon>Actinopterygii</taxon>
        <taxon>Neopterygii</taxon>
        <taxon>Teleostei</taxon>
        <taxon>Neoteleostei</taxon>
        <taxon>Acanthomorphata</taxon>
        <taxon>Eupercaria</taxon>
        <taxon>Perciformes</taxon>
        <taxon>Notothenioidei</taxon>
        <taxon>Channichthyidae</taxon>
        <taxon>Champsocephalus</taxon>
    </lineage>
</organism>
<dbReference type="EMBL" id="JAURVH010001522">
    <property type="protein sequence ID" value="KAK5921815.1"/>
    <property type="molecule type" value="Genomic_DNA"/>
</dbReference>
<dbReference type="PANTHER" id="PTHR28663:SF1">
    <property type="entry name" value="CILIA- AND FLAGELLA- ASSOCIATED PROTEIN 210"/>
    <property type="match status" value="1"/>
</dbReference>
<evidence type="ECO:0008006" key="5">
    <source>
        <dbReference type="Google" id="ProtNLM"/>
    </source>
</evidence>
<feature type="region of interest" description="Disordered" evidence="2">
    <location>
        <begin position="508"/>
        <end position="692"/>
    </location>
</feature>
<proteinExistence type="predicted"/>
<accession>A0AAN8DH81</accession>
<gene>
    <name evidence="3" type="ORF">CgunFtcFv8_019142</name>
</gene>
<feature type="compositionally biased region" description="Basic and acidic residues" evidence="2">
    <location>
        <begin position="466"/>
        <end position="476"/>
    </location>
</feature>
<dbReference type="InterPro" id="IPR039986">
    <property type="entry name" value="CFAP210"/>
</dbReference>
<keyword evidence="4" id="KW-1185">Reference proteome</keyword>
<evidence type="ECO:0000313" key="4">
    <source>
        <dbReference type="Proteomes" id="UP001331515"/>
    </source>
</evidence>
<keyword evidence="1" id="KW-0175">Coiled coil</keyword>
<comment type="caution">
    <text evidence="3">The sequence shown here is derived from an EMBL/GenBank/DDBJ whole genome shotgun (WGS) entry which is preliminary data.</text>
</comment>
<sequence length="751" mass="87437">MAHSIYSTCIMKQREHTMMCNQAEQDYRSETAANDADLKRKDRLLSSALDAANDKRFLQNPRVRTFHSALLKEEIRKDNAVMAASKRETERKANQQKREEDEKRRQICINAQRKEQENIRQRRRDNVAVEKELVKQTKQKKLLKEEERRQEKEERDQLRALDEQHKQKLRDEHRKEQEAKDKNLKLRKEEMCRKNVLRQREIEKLNMKEKETKRVQTDREELLRKKKQEKSEQLKMRQIPKDTVNDQLAEVKKRQAAQRIQREEVKLLKEVAEADAKVRKQQKDVKEKRAAALKSIAAHRVETHRRKQQQEREEKKSSLDLLHQMKQHARLSEEQSKRDVYLKRQTNIKHQEDLLSDDAKNKALRQQEIKEELHAAREMEKQIAEGENQIQQYMQQKSAHHPAAQRLLEVPDYNDFCRETGECLPKRGTDPFRREFLMKRHQERSSLQQAPVDVRPHVQPTLSRAGDARHGSKDAGEPLPTKANSTCQCTASSEEKIKQYLEKDKFQVKESSTADLRPTRTPTIKTPGAPAGRHSAPTGVESSKNRGKETGERSPRLDTSKSRDTKQENSVTSLRRTLVAPPQKKNNETSLQRTLVAPPQKKNSETSLRRTLVAPPQKKNSENSLQRTLVAPPQKKNSETSLRRTLVAPPQKKNSETSLRRTLVAPPQKKNSETSLRRTLVAPPQKKNSETSLRRTLVAPLTIAHSPAVKIRSTRMGPHIHSTMIGQPLLRYSTPQTQMIKRKQENFMMLN</sequence>
<reference evidence="3 4" key="1">
    <citation type="journal article" date="2023" name="Mol. Biol. Evol.">
        <title>Genomics of Secondarily Temperate Adaptation in the Only Non-Antarctic Icefish.</title>
        <authorList>
            <person name="Rivera-Colon A.G."/>
            <person name="Rayamajhi N."/>
            <person name="Minhas B.F."/>
            <person name="Madrigal G."/>
            <person name="Bilyk K.T."/>
            <person name="Yoon V."/>
            <person name="Hune M."/>
            <person name="Gregory S."/>
            <person name="Cheng C.H.C."/>
            <person name="Catchen J.M."/>
        </authorList>
    </citation>
    <scope>NUCLEOTIDE SEQUENCE [LARGE SCALE GENOMIC DNA]</scope>
    <source>
        <tissue evidence="3">White muscle</tissue>
    </source>
</reference>
<feature type="compositionally biased region" description="Polar residues" evidence="2">
    <location>
        <begin position="509"/>
        <end position="524"/>
    </location>
</feature>
<feature type="coiled-coil region" evidence="1">
    <location>
        <begin position="369"/>
        <end position="396"/>
    </location>
</feature>
<feature type="compositionally biased region" description="Basic and acidic residues" evidence="2">
    <location>
        <begin position="543"/>
        <end position="567"/>
    </location>
</feature>
<evidence type="ECO:0000256" key="1">
    <source>
        <dbReference type="SAM" id="Coils"/>
    </source>
</evidence>
<protein>
    <recommendedName>
        <fullName evidence="5">Trichohyalin-like</fullName>
    </recommendedName>
</protein>
<evidence type="ECO:0000313" key="3">
    <source>
        <dbReference type="EMBL" id="KAK5921815.1"/>
    </source>
</evidence>
<feature type="coiled-coil region" evidence="1">
    <location>
        <begin position="257"/>
        <end position="291"/>
    </location>
</feature>
<dbReference type="AlphaFoldDB" id="A0AAN8DH81"/>
<feature type="compositionally biased region" description="Basic and acidic residues" evidence="2">
    <location>
        <begin position="142"/>
        <end position="182"/>
    </location>
</feature>
<feature type="region of interest" description="Disordered" evidence="2">
    <location>
        <begin position="442"/>
        <end position="488"/>
    </location>
</feature>
<dbReference type="GO" id="GO:0005879">
    <property type="term" value="C:axonemal microtubule"/>
    <property type="evidence" value="ECO:0007669"/>
    <property type="project" value="TreeGrafter"/>
</dbReference>
<feature type="region of interest" description="Disordered" evidence="2">
    <location>
        <begin position="81"/>
        <end position="105"/>
    </location>
</feature>
<dbReference type="PANTHER" id="PTHR28663">
    <property type="entry name" value="COILED-COIL DOMAIN-CONTAINING PROTEIN 173"/>
    <property type="match status" value="1"/>
</dbReference>
<name>A0AAN8DH81_CHAGU</name>
<feature type="region of interest" description="Disordered" evidence="2">
    <location>
        <begin position="210"/>
        <end position="241"/>
    </location>
</feature>
<dbReference type="Proteomes" id="UP001331515">
    <property type="component" value="Unassembled WGS sequence"/>
</dbReference>
<feature type="region of interest" description="Disordered" evidence="2">
    <location>
        <begin position="134"/>
        <end position="182"/>
    </location>
</feature>